<feature type="transmembrane region" description="Helical" evidence="5">
    <location>
        <begin position="119"/>
        <end position="141"/>
    </location>
</feature>
<accession>A0A9W8YDI7</accession>
<evidence type="ECO:0008006" key="8">
    <source>
        <dbReference type="Google" id="ProtNLM"/>
    </source>
</evidence>
<dbReference type="EMBL" id="JAPEUY010000003">
    <property type="protein sequence ID" value="KAJ4374819.1"/>
    <property type="molecule type" value="Genomic_DNA"/>
</dbReference>
<feature type="transmembrane region" description="Helical" evidence="5">
    <location>
        <begin position="20"/>
        <end position="37"/>
    </location>
</feature>
<keyword evidence="3 5" id="KW-1133">Transmembrane helix</keyword>
<dbReference type="Proteomes" id="UP001140560">
    <property type="component" value="Unassembled WGS sequence"/>
</dbReference>
<gene>
    <name evidence="6" type="ORF">N0V83_001896</name>
</gene>
<dbReference type="AlphaFoldDB" id="A0A9W8YDI7"/>
<evidence type="ECO:0000256" key="3">
    <source>
        <dbReference type="ARBA" id="ARBA00022989"/>
    </source>
</evidence>
<feature type="transmembrane region" description="Helical" evidence="5">
    <location>
        <begin position="192"/>
        <end position="212"/>
    </location>
</feature>
<name>A0A9W8YDI7_9PLEO</name>
<evidence type="ECO:0000256" key="4">
    <source>
        <dbReference type="ARBA" id="ARBA00023136"/>
    </source>
</evidence>
<evidence type="ECO:0000313" key="7">
    <source>
        <dbReference type="Proteomes" id="UP001140560"/>
    </source>
</evidence>
<evidence type="ECO:0000313" key="6">
    <source>
        <dbReference type="EMBL" id="KAJ4374819.1"/>
    </source>
</evidence>
<reference evidence="6" key="1">
    <citation type="submission" date="2022-10" db="EMBL/GenBank/DDBJ databases">
        <title>Tapping the CABI collections for fungal endophytes: first genome assemblies for Collariella, Neodidymelliopsis, Ascochyta clinopodiicola, Didymella pomorum, Didymosphaeria variabile, Neocosmospora piperis and Neocucurbitaria cava.</title>
        <authorList>
            <person name="Hill R."/>
        </authorList>
    </citation>
    <scope>NUCLEOTIDE SEQUENCE</scope>
    <source>
        <strain evidence="6">IMI 356814</strain>
    </source>
</reference>
<dbReference type="OrthoDB" id="3358017at2759"/>
<keyword evidence="7" id="KW-1185">Reference proteome</keyword>
<sequence length="345" mass="38754">MANGEPVPDSVYFYAPVKWAPPMFAAWFLVAGLAHLWQCIHYKAFKVTGLHPFCALLFTAGFAIRSYDAWDYDNVGTYVASTILIYCAPPILELANYHVLGRILYYVPYFAPLHPGRTLTTFGAISALVEVLNALGVSYLANPNVEEKYVKLGHGLMKASLIVQVGVITLFCVIAGLFHRRCIKGGITSRNVQGPLLTMYISMALITTRTIYRIVEHFGASRAPVNPGPDWDPMSLSPIVRYEWFFYVFEASLMLINTVLWNYRHPRLYLPQNYHTYLAQDGHTELQGPGWKDDMPWFITFIDPCGLTAALTGGGRKKEKPFWEVNGFGDSSLTMKSSDRADETV</sequence>
<comment type="caution">
    <text evidence="6">The sequence shown here is derived from an EMBL/GenBank/DDBJ whole genome shotgun (WGS) entry which is preliminary data.</text>
</comment>
<evidence type="ECO:0000256" key="2">
    <source>
        <dbReference type="ARBA" id="ARBA00022692"/>
    </source>
</evidence>
<dbReference type="Pfam" id="PF04479">
    <property type="entry name" value="RTA1"/>
    <property type="match status" value="1"/>
</dbReference>
<dbReference type="InterPro" id="IPR007568">
    <property type="entry name" value="RTA1"/>
</dbReference>
<keyword evidence="4 5" id="KW-0472">Membrane</keyword>
<proteinExistence type="predicted"/>
<feature type="transmembrane region" description="Helical" evidence="5">
    <location>
        <begin position="44"/>
        <end position="63"/>
    </location>
</feature>
<feature type="transmembrane region" description="Helical" evidence="5">
    <location>
        <begin position="161"/>
        <end position="180"/>
    </location>
</feature>
<keyword evidence="2 5" id="KW-0812">Transmembrane</keyword>
<dbReference type="PANTHER" id="PTHR31465">
    <property type="entry name" value="PROTEIN RTA1-RELATED"/>
    <property type="match status" value="1"/>
</dbReference>
<organism evidence="6 7">
    <name type="scientific">Neocucurbitaria cava</name>
    <dbReference type="NCBI Taxonomy" id="798079"/>
    <lineage>
        <taxon>Eukaryota</taxon>
        <taxon>Fungi</taxon>
        <taxon>Dikarya</taxon>
        <taxon>Ascomycota</taxon>
        <taxon>Pezizomycotina</taxon>
        <taxon>Dothideomycetes</taxon>
        <taxon>Pleosporomycetidae</taxon>
        <taxon>Pleosporales</taxon>
        <taxon>Pleosporineae</taxon>
        <taxon>Cucurbitariaceae</taxon>
        <taxon>Neocucurbitaria</taxon>
    </lineage>
</organism>
<protein>
    <recommendedName>
        <fullName evidence="8">RTA1 domain protein</fullName>
    </recommendedName>
</protein>
<evidence type="ECO:0000256" key="1">
    <source>
        <dbReference type="ARBA" id="ARBA00004141"/>
    </source>
</evidence>
<feature type="transmembrane region" description="Helical" evidence="5">
    <location>
        <begin position="244"/>
        <end position="263"/>
    </location>
</feature>
<comment type="subcellular location">
    <subcellularLocation>
        <location evidence="1">Membrane</location>
        <topology evidence="1">Multi-pass membrane protein</topology>
    </subcellularLocation>
</comment>
<feature type="transmembrane region" description="Helical" evidence="5">
    <location>
        <begin position="83"/>
        <end position="107"/>
    </location>
</feature>
<dbReference type="GO" id="GO:0016020">
    <property type="term" value="C:membrane"/>
    <property type="evidence" value="ECO:0007669"/>
    <property type="project" value="UniProtKB-SubCell"/>
</dbReference>
<evidence type="ECO:0000256" key="5">
    <source>
        <dbReference type="SAM" id="Phobius"/>
    </source>
</evidence>
<dbReference type="PANTHER" id="PTHR31465:SF34">
    <property type="entry name" value="DOMAIN PROTEIN, PUTATIVE (AFU_ORTHOLOGUE AFUA_3G00480)-RELATED"/>
    <property type="match status" value="1"/>
</dbReference>